<keyword evidence="6" id="KW-0808">Transferase</keyword>
<feature type="compositionally biased region" description="Basic and acidic residues" evidence="4">
    <location>
        <begin position="467"/>
        <end position="479"/>
    </location>
</feature>
<dbReference type="SMART" id="SM00220">
    <property type="entry name" value="S_TKc"/>
    <property type="match status" value="1"/>
</dbReference>
<feature type="compositionally biased region" description="Polar residues" evidence="4">
    <location>
        <begin position="126"/>
        <end position="148"/>
    </location>
</feature>
<dbReference type="Gene3D" id="3.30.200.20">
    <property type="entry name" value="Phosphorylase Kinase, domain 1"/>
    <property type="match status" value="1"/>
</dbReference>
<dbReference type="PROSITE" id="PS00108">
    <property type="entry name" value="PROTEIN_KINASE_ST"/>
    <property type="match status" value="1"/>
</dbReference>
<dbReference type="PROSITE" id="PS50011">
    <property type="entry name" value="PROTEIN_KINASE_DOM"/>
    <property type="match status" value="1"/>
</dbReference>
<feature type="compositionally biased region" description="Basic residues" evidence="4">
    <location>
        <begin position="1"/>
        <end position="11"/>
    </location>
</feature>
<evidence type="ECO:0000256" key="1">
    <source>
        <dbReference type="ARBA" id="ARBA00022741"/>
    </source>
</evidence>
<dbReference type="GeneID" id="7835030"/>
<evidence type="ECO:0000256" key="4">
    <source>
        <dbReference type="SAM" id="MobiDB-lite"/>
    </source>
</evidence>
<evidence type="ECO:0000313" key="6">
    <source>
        <dbReference type="EMBL" id="EAR97612.2"/>
    </source>
</evidence>
<evidence type="ECO:0000313" key="7">
    <source>
        <dbReference type="Proteomes" id="UP000009168"/>
    </source>
</evidence>
<dbReference type="InterPro" id="IPR017441">
    <property type="entry name" value="Protein_kinase_ATP_BS"/>
</dbReference>
<dbReference type="OrthoDB" id="68483at2759"/>
<keyword evidence="1 3" id="KW-0547">Nucleotide-binding</keyword>
<dbReference type="InParanoid" id="I7M8C4"/>
<dbReference type="PANTHER" id="PTHR24346">
    <property type="entry name" value="MAP/MICROTUBULE AFFINITY-REGULATING KINASE"/>
    <property type="match status" value="1"/>
</dbReference>
<dbReference type="CDD" id="cd14008">
    <property type="entry name" value="STKc_LKB1_CaMKK"/>
    <property type="match status" value="1"/>
</dbReference>
<dbReference type="Pfam" id="PF00069">
    <property type="entry name" value="Pkinase"/>
    <property type="match status" value="1"/>
</dbReference>
<sequence length="1111" mass="127114">MGSSPSKKKKQNEKNDLNQQQIKLDPNSTNIQQAEPSPKSTFNNSQAVDQEKNIDQQRNNKQQKVFYDASPTQAQKLEDQVPIYINGDLHKVYSTQKSIKLKDNAQLIINQPSINDTNQKIEKQTESSIQNKQQENIKQASPVTTVNVQIKPREKSSTIQSNQVFSNKSETPQSLDQILNRNRNQTVQESKEYQQYQNTSNSIQVASQSDLNLVKYDLLKLVQELKTGDFQLQYDQTLQDKIIGGSGGNFMEGSILDFFSINQPKVVNEKKIQELQDQIRCDTDLLALIKQNFNSNHWKKSISLSPQVNKKHSILNGIPLIRKCDSTNIKDTLEAEESIGIGDDYNLSPISRKQSMQITINTFGDLAISSLAQLEKNQDQVSIIQNSNSDTSMESPKTNTQQFDSNQNQQFSNEEIQNNKEIRLIQKRQSSSVRFMLPNNNLEKIKESDEKEEDMNTKTTQNNISPELKRNLYSKEKKTNTNSSSGILKSVSQDKREESEMTFSQSEESKEDQKEDLIKDYFDNQTDSFIISNFPASNKISSRISEYSSSLKPINTKDLQRTSIFFNQSPQYTDSVNENKQNNSMDDQNSPAIMLERKSPSSSNSDRKSLYLQKRQSAYVKLDNPEKSPPNLLKTSEKLQDKQYLQPNKFLHSNTLQQPQTPTGANSSNISNNNSYITYFNKNPEQSVLETSQVKKQVDEQGYKKINQYTLLQEIGRGGFGKVKLATSEIPTDKGVIKKQFAIKVSNKQKLKRKLFSMKVNAFTLLEREVAIMKKIDHPYLVKLYEVIDDPDDDKIYMVMEFVQKGSIMSNTFWKKDLQQNDPDQYEKIFGGDDDIAHNKKKQEMLPKKLSEEKCKKYFQQFALAIDYMHNFAQIIHRDIKPENILIDEEDNLKIADFGVSHIMETSEDSKINDNAGTKTFTAPEGWSRNFKGKPLDMWAAGATLYYMATGELPFFSKDPNKLKNAILNDEVKFPDDLNHELIDLLKKLLDKNPDTRITASDMLVHPWLTNDGQILLQNSENAQKNIQISLKDLQGAFTKKIHLSTLIRVKFKLNRQLTRARSFLHANQSITNILNDSLNQDRMNTDPNNQSPTKSLPQSPQTSPKDKVLS</sequence>
<protein>
    <submittedName>
        <fullName evidence="6">Serine/Threonine kinase domain protein</fullName>
    </submittedName>
</protein>
<gene>
    <name evidence="6" type="ORF">TTHERM_00440630</name>
</gene>
<evidence type="ECO:0000256" key="3">
    <source>
        <dbReference type="PROSITE-ProRule" id="PRU10141"/>
    </source>
</evidence>
<feature type="compositionally biased region" description="Low complexity" evidence="4">
    <location>
        <begin position="398"/>
        <end position="408"/>
    </location>
</feature>
<dbReference type="GO" id="GO:0005737">
    <property type="term" value="C:cytoplasm"/>
    <property type="evidence" value="ECO:0007669"/>
    <property type="project" value="TreeGrafter"/>
</dbReference>
<evidence type="ECO:0000259" key="5">
    <source>
        <dbReference type="PROSITE" id="PS50011"/>
    </source>
</evidence>
<keyword evidence="6" id="KW-0418">Kinase</keyword>
<dbReference type="PROSITE" id="PS00107">
    <property type="entry name" value="PROTEIN_KINASE_ATP"/>
    <property type="match status" value="1"/>
</dbReference>
<reference evidence="7" key="1">
    <citation type="journal article" date="2006" name="PLoS Biol.">
        <title>Macronuclear genome sequence of the ciliate Tetrahymena thermophila, a model eukaryote.</title>
        <authorList>
            <person name="Eisen J.A."/>
            <person name="Coyne R.S."/>
            <person name="Wu M."/>
            <person name="Wu D."/>
            <person name="Thiagarajan M."/>
            <person name="Wortman J.R."/>
            <person name="Badger J.H."/>
            <person name="Ren Q."/>
            <person name="Amedeo P."/>
            <person name="Jones K.M."/>
            <person name="Tallon L.J."/>
            <person name="Delcher A.L."/>
            <person name="Salzberg S.L."/>
            <person name="Silva J.C."/>
            <person name="Haas B.J."/>
            <person name="Majoros W.H."/>
            <person name="Farzad M."/>
            <person name="Carlton J.M."/>
            <person name="Smith R.K. Jr."/>
            <person name="Garg J."/>
            <person name="Pearlman R.E."/>
            <person name="Karrer K.M."/>
            <person name="Sun L."/>
            <person name="Manning G."/>
            <person name="Elde N.C."/>
            <person name="Turkewitz A.P."/>
            <person name="Asai D.J."/>
            <person name="Wilkes D.E."/>
            <person name="Wang Y."/>
            <person name="Cai H."/>
            <person name="Collins K."/>
            <person name="Stewart B.A."/>
            <person name="Lee S.R."/>
            <person name="Wilamowska K."/>
            <person name="Weinberg Z."/>
            <person name="Ruzzo W.L."/>
            <person name="Wloga D."/>
            <person name="Gaertig J."/>
            <person name="Frankel J."/>
            <person name="Tsao C.-C."/>
            <person name="Gorovsky M.A."/>
            <person name="Keeling P.J."/>
            <person name="Waller R.F."/>
            <person name="Patron N.J."/>
            <person name="Cherry J.M."/>
            <person name="Stover N.A."/>
            <person name="Krieger C.J."/>
            <person name="del Toro C."/>
            <person name="Ryder H.F."/>
            <person name="Williamson S.C."/>
            <person name="Barbeau R.A."/>
            <person name="Hamilton E.P."/>
            <person name="Orias E."/>
        </authorList>
    </citation>
    <scope>NUCLEOTIDE SEQUENCE [LARGE SCALE GENOMIC DNA]</scope>
    <source>
        <strain evidence="7">SB210</strain>
    </source>
</reference>
<name>I7M8C4_TETTS</name>
<keyword evidence="7" id="KW-1185">Reference proteome</keyword>
<dbReference type="GO" id="GO:0005524">
    <property type="term" value="F:ATP binding"/>
    <property type="evidence" value="ECO:0007669"/>
    <property type="project" value="UniProtKB-UniRule"/>
</dbReference>
<dbReference type="InterPro" id="IPR000719">
    <property type="entry name" value="Prot_kinase_dom"/>
</dbReference>
<dbReference type="Gene3D" id="1.10.510.10">
    <property type="entry name" value="Transferase(Phosphotransferase) domain 1"/>
    <property type="match status" value="1"/>
</dbReference>
<dbReference type="InterPro" id="IPR011009">
    <property type="entry name" value="Kinase-like_dom_sf"/>
</dbReference>
<evidence type="ECO:0000256" key="2">
    <source>
        <dbReference type="ARBA" id="ARBA00022840"/>
    </source>
</evidence>
<dbReference type="SUPFAM" id="SSF56112">
    <property type="entry name" value="Protein kinase-like (PK-like)"/>
    <property type="match status" value="1"/>
</dbReference>
<dbReference type="KEGG" id="tet:TTHERM_00440630"/>
<dbReference type="EMBL" id="GG662663">
    <property type="protein sequence ID" value="EAR97612.2"/>
    <property type="molecule type" value="Genomic_DNA"/>
</dbReference>
<feature type="region of interest" description="Disordered" evidence="4">
    <location>
        <begin position="1076"/>
        <end position="1111"/>
    </location>
</feature>
<feature type="binding site" evidence="3">
    <location>
        <position position="744"/>
    </location>
    <ligand>
        <name>ATP</name>
        <dbReference type="ChEBI" id="CHEBI:30616"/>
    </ligand>
</feature>
<dbReference type="InterPro" id="IPR008271">
    <property type="entry name" value="Ser/Thr_kinase_AS"/>
</dbReference>
<dbReference type="AlphaFoldDB" id="I7M8C4"/>
<feature type="compositionally biased region" description="Polar residues" evidence="4">
    <location>
        <begin position="1076"/>
        <end position="1104"/>
    </location>
</feature>
<organism evidence="6 7">
    <name type="scientific">Tetrahymena thermophila (strain SB210)</name>
    <dbReference type="NCBI Taxonomy" id="312017"/>
    <lineage>
        <taxon>Eukaryota</taxon>
        <taxon>Sar</taxon>
        <taxon>Alveolata</taxon>
        <taxon>Ciliophora</taxon>
        <taxon>Intramacronucleata</taxon>
        <taxon>Oligohymenophorea</taxon>
        <taxon>Hymenostomatida</taxon>
        <taxon>Tetrahymenina</taxon>
        <taxon>Tetrahymenidae</taxon>
        <taxon>Tetrahymena</taxon>
    </lineage>
</organism>
<accession>I7M8C4</accession>
<feature type="compositionally biased region" description="Polar residues" evidence="4">
    <location>
        <begin position="157"/>
        <end position="175"/>
    </location>
</feature>
<feature type="compositionally biased region" description="Polar residues" evidence="4">
    <location>
        <begin position="388"/>
        <end position="397"/>
    </location>
</feature>
<feature type="region of interest" description="Disordered" evidence="4">
    <location>
        <begin position="388"/>
        <end position="408"/>
    </location>
</feature>
<feature type="domain" description="Protein kinase" evidence="5">
    <location>
        <begin position="709"/>
        <end position="1009"/>
    </location>
</feature>
<feature type="region of interest" description="Disordered" evidence="4">
    <location>
        <begin position="1"/>
        <end position="60"/>
    </location>
</feature>
<feature type="region of interest" description="Disordered" evidence="4">
    <location>
        <begin position="118"/>
        <end position="175"/>
    </location>
</feature>
<dbReference type="GO" id="GO:0004674">
    <property type="term" value="F:protein serine/threonine kinase activity"/>
    <property type="evidence" value="ECO:0007669"/>
    <property type="project" value="TreeGrafter"/>
</dbReference>
<feature type="region of interest" description="Disordered" evidence="4">
    <location>
        <begin position="441"/>
        <end position="514"/>
    </location>
</feature>
<proteinExistence type="predicted"/>
<dbReference type="RefSeq" id="XP_001017857.2">
    <property type="nucleotide sequence ID" value="XM_001017857.3"/>
</dbReference>
<dbReference type="Proteomes" id="UP000009168">
    <property type="component" value="Unassembled WGS sequence"/>
</dbReference>
<dbReference type="GO" id="GO:0035556">
    <property type="term" value="P:intracellular signal transduction"/>
    <property type="evidence" value="ECO:0007669"/>
    <property type="project" value="TreeGrafter"/>
</dbReference>
<keyword evidence="2 3" id="KW-0067">ATP-binding</keyword>
<dbReference type="PANTHER" id="PTHR24346:SF77">
    <property type="entry name" value="SERINE THREONINE PROTEIN KINASE"/>
    <property type="match status" value="1"/>
</dbReference>
<dbReference type="eggNOG" id="KOG0585">
    <property type="taxonomic scope" value="Eukaryota"/>
</dbReference>
<feature type="compositionally biased region" description="Polar residues" evidence="4">
    <location>
        <begin position="17"/>
        <end position="48"/>
    </location>
</feature>